<dbReference type="EMBL" id="NJHN03000058">
    <property type="protein sequence ID" value="KAH9419565.1"/>
    <property type="molecule type" value="Genomic_DNA"/>
</dbReference>
<proteinExistence type="predicted"/>
<evidence type="ECO:0000313" key="2">
    <source>
        <dbReference type="Proteomes" id="UP000887458"/>
    </source>
</evidence>
<gene>
    <name evidence="1" type="ORF">DERP_009622</name>
</gene>
<reference evidence="1 2" key="1">
    <citation type="journal article" date="2018" name="J. Allergy Clin. Immunol.">
        <title>High-quality assembly of Dermatophagoides pteronyssinus genome and transcriptome reveals a wide range of novel allergens.</title>
        <authorList>
            <person name="Liu X.Y."/>
            <person name="Yang K.Y."/>
            <person name="Wang M.Q."/>
            <person name="Kwok J.S."/>
            <person name="Zeng X."/>
            <person name="Yang Z."/>
            <person name="Xiao X.J."/>
            <person name="Lau C.P."/>
            <person name="Li Y."/>
            <person name="Huang Z.M."/>
            <person name="Ba J.G."/>
            <person name="Yim A.K."/>
            <person name="Ouyang C.Y."/>
            <person name="Ngai S.M."/>
            <person name="Chan T.F."/>
            <person name="Leung E.L."/>
            <person name="Liu L."/>
            <person name="Liu Z.G."/>
            <person name="Tsui S.K."/>
        </authorList>
    </citation>
    <scope>NUCLEOTIDE SEQUENCE [LARGE SCALE GENOMIC DNA]</scope>
    <source>
        <strain evidence="1">Derp</strain>
    </source>
</reference>
<comment type="caution">
    <text evidence="1">The sequence shown here is derived from an EMBL/GenBank/DDBJ whole genome shotgun (WGS) entry which is preliminary data.</text>
</comment>
<reference evidence="1 2" key="2">
    <citation type="journal article" date="2022" name="Mol. Biol. Evol.">
        <title>Comparative Genomics Reveals Insights into the Divergent Evolution of Astigmatic Mites and Household Pest Adaptations.</title>
        <authorList>
            <person name="Xiong Q."/>
            <person name="Wan A.T."/>
            <person name="Liu X."/>
            <person name="Fung C.S."/>
            <person name="Xiao X."/>
            <person name="Malainual N."/>
            <person name="Hou J."/>
            <person name="Wang L."/>
            <person name="Wang M."/>
            <person name="Yang K.Y."/>
            <person name="Cui Y."/>
            <person name="Leung E.L."/>
            <person name="Nong W."/>
            <person name="Shin S.K."/>
            <person name="Au S.W."/>
            <person name="Jeong K.Y."/>
            <person name="Chew F.T."/>
            <person name="Hui J.H."/>
            <person name="Leung T.F."/>
            <person name="Tungtrongchitr A."/>
            <person name="Zhong N."/>
            <person name="Liu Z."/>
            <person name="Tsui S.K."/>
        </authorList>
    </citation>
    <scope>NUCLEOTIDE SEQUENCE [LARGE SCALE GENOMIC DNA]</scope>
    <source>
        <strain evidence="1">Derp</strain>
    </source>
</reference>
<keyword evidence="2" id="KW-1185">Reference proteome</keyword>
<evidence type="ECO:0000313" key="1">
    <source>
        <dbReference type="EMBL" id="KAH9419565.1"/>
    </source>
</evidence>
<protein>
    <submittedName>
        <fullName evidence="1">Uncharacterized protein</fullName>
    </submittedName>
</protein>
<dbReference type="Proteomes" id="UP000887458">
    <property type="component" value="Unassembled WGS sequence"/>
</dbReference>
<sequence length="74" mass="8460">MLLIGDDFFPVLMKQTKDFIIEMMDIVQCQPFGGNCLRSKGIRQTTTNQTNILAPSPPLSRFGLKKSDYLLIFY</sequence>
<organism evidence="1 2">
    <name type="scientific">Dermatophagoides pteronyssinus</name>
    <name type="common">European house dust mite</name>
    <dbReference type="NCBI Taxonomy" id="6956"/>
    <lineage>
        <taxon>Eukaryota</taxon>
        <taxon>Metazoa</taxon>
        <taxon>Ecdysozoa</taxon>
        <taxon>Arthropoda</taxon>
        <taxon>Chelicerata</taxon>
        <taxon>Arachnida</taxon>
        <taxon>Acari</taxon>
        <taxon>Acariformes</taxon>
        <taxon>Sarcoptiformes</taxon>
        <taxon>Astigmata</taxon>
        <taxon>Psoroptidia</taxon>
        <taxon>Analgoidea</taxon>
        <taxon>Pyroglyphidae</taxon>
        <taxon>Dermatophagoidinae</taxon>
        <taxon>Dermatophagoides</taxon>
    </lineage>
</organism>
<accession>A0ABQ8JAV4</accession>
<name>A0ABQ8JAV4_DERPT</name>